<dbReference type="PANTHER" id="PTHR37828">
    <property type="entry name" value="GSR2449 PROTEIN"/>
    <property type="match status" value="1"/>
</dbReference>
<dbReference type="Pfam" id="PF03795">
    <property type="entry name" value="YCII"/>
    <property type="match status" value="1"/>
</dbReference>
<feature type="domain" description="YCII-related" evidence="2">
    <location>
        <begin position="1"/>
        <end position="80"/>
    </location>
</feature>
<dbReference type="AlphaFoldDB" id="Q11ES0"/>
<evidence type="ECO:0000313" key="3">
    <source>
        <dbReference type="EMBL" id="ABG64105.1"/>
    </source>
</evidence>
<dbReference type="OrthoDB" id="9814407at2"/>
<dbReference type="InterPro" id="IPR011008">
    <property type="entry name" value="Dimeric_a/b-barrel"/>
</dbReference>
<name>Q11ES0_CHESB</name>
<reference evidence="3" key="1">
    <citation type="submission" date="2006-06" db="EMBL/GenBank/DDBJ databases">
        <title>Complete sequence of chromosome of Chelativorans sp. BNC1.</title>
        <authorList>
            <consortium name="US DOE Joint Genome Institute"/>
            <person name="Copeland A."/>
            <person name="Lucas S."/>
            <person name="Lapidus A."/>
            <person name="Barry K."/>
            <person name="Detter J.C."/>
            <person name="Glavina del Rio T."/>
            <person name="Hammon N."/>
            <person name="Israni S."/>
            <person name="Dalin E."/>
            <person name="Tice H."/>
            <person name="Pitluck S."/>
            <person name="Chertkov O."/>
            <person name="Brettin T."/>
            <person name="Bruce D."/>
            <person name="Han C."/>
            <person name="Tapia R."/>
            <person name="Gilna P."/>
            <person name="Schmutz J."/>
            <person name="Larimer F."/>
            <person name="Land M."/>
            <person name="Hauser L."/>
            <person name="Kyrpides N."/>
            <person name="Mikhailova N."/>
            <person name="Richardson P."/>
        </authorList>
    </citation>
    <scope>NUCLEOTIDE SEQUENCE</scope>
    <source>
        <strain evidence="3">BNC1</strain>
    </source>
</reference>
<gene>
    <name evidence="3" type="ordered locus">Meso_2728</name>
</gene>
<proteinExistence type="inferred from homology"/>
<comment type="similarity">
    <text evidence="1">Belongs to the YciI family.</text>
</comment>
<dbReference type="SUPFAM" id="SSF54909">
    <property type="entry name" value="Dimeric alpha+beta barrel"/>
    <property type="match status" value="1"/>
</dbReference>
<dbReference type="STRING" id="266779.Meso_2728"/>
<protein>
    <submittedName>
        <fullName evidence="3">YCII-related protein</fullName>
    </submittedName>
</protein>
<accession>Q11ES0</accession>
<evidence type="ECO:0000256" key="1">
    <source>
        <dbReference type="ARBA" id="ARBA00007689"/>
    </source>
</evidence>
<dbReference type="InterPro" id="IPR005545">
    <property type="entry name" value="YCII"/>
</dbReference>
<dbReference type="HOGENOM" id="CLU_110355_6_1_5"/>
<evidence type="ECO:0000259" key="2">
    <source>
        <dbReference type="Pfam" id="PF03795"/>
    </source>
</evidence>
<dbReference type="KEGG" id="mes:Meso_2728"/>
<dbReference type="PANTHER" id="PTHR37828:SF1">
    <property type="entry name" value="YCII-RELATED DOMAIN-CONTAINING PROTEIN"/>
    <property type="match status" value="1"/>
</dbReference>
<sequence length="94" mass="10546">MFIVSLEYVVPIEEIEPHVSGHMQWLQKCYEEGIFLASGRKVPRTGGVILARGSRAALQECLMQDPFAIHELARYEITEFVASQTVPGLEGLKE</sequence>
<organism evidence="3">
    <name type="scientific">Chelativorans sp. (strain BNC1)</name>
    <dbReference type="NCBI Taxonomy" id="266779"/>
    <lineage>
        <taxon>Bacteria</taxon>
        <taxon>Pseudomonadati</taxon>
        <taxon>Pseudomonadota</taxon>
        <taxon>Alphaproteobacteria</taxon>
        <taxon>Hyphomicrobiales</taxon>
        <taxon>Phyllobacteriaceae</taxon>
        <taxon>Chelativorans</taxon>
    </lineage>
</organism>
<dbReference type="EMBL" id="CP000390">
    <property type="protein sequence ID" value="ABG64105.1"/>
    <property type="molecule type" value="Genomic_DNA"/>
</dbReference>
<dbReference type="eggNOG" id="COG2350">
    <property type="taxonomic scope" value="Bacteria"/>
</dbReference>